<evidence type="ECO:0000256" key="4">
    <source>
        <dbReference type="PROSITE-ProRule" id="PRU00175"/>
    </source>
</evidence>
<accession>A0AA39HPI8</accession>
<dbReference type="PROSITE" id="PS50089">
    <property type="entry name" value="ZF_RING_2"/>
    <property type="match status" value="1"/>
</dbReference>
<feature type="domain" description="RING-type" evidence="5">
    <location>
        <begin position="42"/>
        <end position="88"/>
    </location>
</feature>
<dbReference type="EMBL" id="JAUCMV010000003">
    <property type="protein sequence ID" value="KAK0409124.1"/>
    <property type="molecule type" value="Genomic_DNA"/>
</dbReference>
<evidence type="ECO:0000256" key="3">
    <source>
        <dbReference type="ARBA" id="ARBA00022833"/>
    </source>
</evidence>
<dbReference type="PANTHER" id="PTHR25462">
    <property type="entry name" value="BONUS, ISOFORM C-RELATED"/>
    <property type="match status" value="1"/>
</dbReference>
<dbReference type="AlphaFoldDB" id="A0AA39HPI8"/>
<sequence length="271" mass="30850">MSLFTALPFECYHNYRHIPKLSDGLLPCLSIPKLEERPTKECPVCFEGFSNPKVFPKCGHSICAGCEKRITVKNQLLRTKIITCPICRCSVNLASDECLPHNWSLKEHLIANDKMNEATSSTLSARCSDCGETISRKNTFNCRNCSSRERNAEAPICGACVVRNHSPHISSVIDVLGPNRHKKVEFETGLKEELVSFMRDELTKFKRAFHTIDKPKDRPNTPQKLLFPSYEKLLEEKKDAEKKREIGRQSETELAPCTTNLKNDDDEYVFI</sequence>
<evidence type="ECO:0000256" key="2">
    <source>
        <dbReference type="ARBA" id="ARBA00022771"/>
    </source>
</evidence>
<dbReference type="InterPro" id="IPR047153">
    <property type="entry name" value="TRIM45/56/19-like"/>
</dbReference>
<dbReference type="Gene3D" id="3.30.40.10">
    <property type="entry name" value="Zinc/RING finger domain, C3HC4 (zinc finger)"/>
    <property type="match status" value="1"/>
</dbReference>
<dbReference type="GO" id="GO:0008270">
    <property type="term" value="F:zinc ion binding"/>
    <property type="evidence" value="ECO:0007669"/>
    <property type="project" value="UniProtKB-KW"/>
</dbReference>
<dbReference type="InterPro" id="IPR027370">
    <property type="entry name" value="Znf-RING_euk"/>
</dbReference>
<name>A0AA39HPI8_9BILA</name>
<dbReference type="Pfam" id="PF13445">
    <property type="entry name" value="zf-RING_UBOX"/>
    <property type="match status" value="1"/>
</dbReference>
<protein>
    <recommendedName>
        <fullName evidence="5">RING-type domain-containing protein</fullName>
    </recommendedName>
</protein>
<dbReference type="InterPro" id="IPR001841">
    <property type="entry name" value="Znf_RING"/>
</dbReference>
<evidence type="ECO:0000313" key="7">
    <source>
        <dbReference type="Proteomes" id="UP001175271"/>
    </source>
</evidence>
<evidence type="ECO:0000259" key="5">
    <source>
        <dbReference type="PROSITE" id="PS50089"/>
    </source>
</evidence>
<keyword evidence="3" id="KW-0862">Zinc</keyword>
<dbReference type="InterPro" id="IPR013083">
    <property type="entry name" value="Znf_RING/FYVE/PHD"/>
</dbReference>
<keyword evidence="2 4" id="KW-0863">Zinc-finger</keyword>
<gene>
    <name evidence="6" type="ORF">QR680_004352</name>
</gene>
<keyword evidence="7" id="KW-1185">Reference proteome</keyword>
<dbReference type="Proteomes" id="UP001175271">
    <property type="component" value="Unassembled WGS sequence"/>
</dbReference>
<reference evidence="6" key="1">
    <citation type="submission" date="2023-06" db="EMBL/GenBank/DDBJ databases">
        <title>Genomic analysis of the entomopathogenic nematode Steinernema hermaphroditum.</title>
        <authorList>
            <person name="Schwarz E.M."/>
            <person name="Heppert J.K."/>
            <person name="Baniya A."/>
            <person name="Schwartz H.T."/>
            <person name="Tan C.-H."/>
            <person name="Antoshechkin I."/>
            <person name="Sternberg P.W."/>
            <person name="Goodrich-Blair H."/>
            <person name="Dillman A.R."/>
        </authorList>
    </citation>
    <scope>NUCLEOTIDE SEQUENCE</scope>
    <source>
        <strain evidence="6">PS9179</strain>
        <tissue evidence="6">Whole animal</tissue>
    </source>
</reference>
<organism evidence="6 7">
    <name type="scientific">Steinernema hermaphroditum</name>
    <dbReference type="NCBI Taxonomy" id="289476"/>
    <lineage>
        <taxon>Eukaryota</taxon>
        <taxon>Metazoa</taxon>
        <taxon>Ecdysozoa</taxon>
        <taxon>Nematoda</taxon>
        <taxon>Chromadorea</taxon>
        <taxon>Rhabditida</taxon>
        <taxon>Tylenchina</taxon>
        <taxon>Panagrolaimomorpha</taxon>
        <taxon>Strongyloidoidea</taxon>
        <taxon>Steinernematidae</taxon>
        <taxon>Steinernema</taxon>
    </lineage>
</organism>
<dbReference type="SUPFAM" id="SSF57850">
    <property type="entry name" value="RING/U-box"/>
    <property type="match status" value="1"/>
</dbReference>
<proteinExistence type="predicted"/>
<keyword evidence="1" id="KW-0479">Metal-binding</keyword>
<evidence type="ECO:0000256" key="1">
    <source>
        <dbReference type="ARBA" id="ARBA00022723"/>
    </source>
</evidence>
<comment type="caution">
    <text evidence="6">The sequence shown here is derived from an EMBL/GenBank/DDBJ whole genome shotgun (WGS) entry which is preliminary data.</text>
</comment>
<evidence type="ECO:0000313" key="6">
    <source>
        <dbReference type="EMBL" id="KAK0409124.1"/>
    </source>
</evidence>
<dbReference type="SMART" id="SM00184">
    <property type="entry name" value="RING"/>
    <property type="match status" value="1"/>
</dbReference>
<dbReference type="PANTHER" id="PTHR25462:SF296">
    <property type="entry name" value="MEIOTIC P26, ISOFORM F"/>
    <property type="match status" value="1"/>
</dbReference>